<evidence type="ECO:0000313" key="1">
    <source>
        <dbReference type="EMBL" id="PTB62136.1"/>
    </source>
</evidence>
<keyword evidence="2" id="KW-1185">Reference proteome</keyword>
<reference evidence="2" key="1">
    <citation type="submission" date="2016-07" db="EMBL/GenBank/DDBJ databases">
        <title>Multiple horizontal gene transfer events from other fungi enriched the ability of initially mycotrophic Trichoderma (Ascomycota) to feed on dead plant biomass.</title>
        <authorList>
            <consortium name="DOE Joint Genome Institute"/>
            <person name="Atanasova L."/>
            <person name="Chenthamara K."/>
            <person name="Zhang J."/>
            <person name="Grujic M."/>
            <person name="Henrissat B."/>
            <person name="Kuo A."/>
            <person name="Aerts A."/>
            <person name="Salamov A."/>
            <person name="Lipzen A."/>
            <person name="Labutti K."/>
            <person name="Barry K."/>
            <person name="Miao Y."/>
            <person name="Rahimi M.J."/>
            <person name="Shen Q."/>
            <person name="Grigoriev I.V."/>
            <person name="Kubicek C.P."/>
            <person name="Druzhinina I.S."/>
        </authorList>
    </citation>
    <scope>NUCLEOTIDE SEQUENCE [LARGE SCALE GENOMIC DNA]</scope>
    <source>
        <strain evidence="2">TUCIM 6016</strain>
    </source>
</reference>
<gene>
    <name evidence="1" type="ORF">BBK36DRAFT_1129730</name>
</gene>
<dbReference type="RefSeq" id="XP_024745456.1">
    <property type="nucleotide sequence ID" value="XM_024891766.1"/>
</dbReference>
<protein>
    <submittedName>
        <fullName evidence="1">Uncharacterized protein</fullName>
    </submittedName>
</protein>
<dbReference type="GeneID" id="36599884"/>
<dbReference type="OrthoDB" id="5413269at2759"/>
<organism evidence="1 2">
    <name type="scientific">Trichoderma citrinoviride</name>
    <dbReference type="NCBI Taxonomy" id="58853"/>
    <lineage>
        <taxon>Eukaryota</taxon>
        <taxon>Fungi</taxon>
        <taxon>Dikarya</taxon>
        <taxon>Ascomycota</taxon>
        <taxon>Pezizomycotina</taxon>
        <taxon>Sordariomycetes</taxon>
        <taxon>Hypocreomycetidae</taxon>
        <taxon>Hypocreales</taxon>
        <taxon>Hypocreaceae</taxon>
        <taxon>Trichoderma</taxon>
    </lineage>
</organism>
<name>A0A2T4AYI7_9HYPO</name>
<dbReference type="AlphaFoldDB" id="A0A2T4AYI7"/>
<accession>A0A2T4AYI7</accession>
<dbReference type="Proteomes" id="UP000241546">
    <property type="component" value="Unassembled WGS sequence"/>
</dbReference>
<sequence length="226" mass="24685">MSSSWTISVGNERGANTNYAVFIEPPSFTGGLQPWMNVWYTSFVPYHGNFEIRSGLDFFAWVGTAPTAPAPGVVINSGMNLLARLGTSTVPGSTFEKQVIQSFPTITEVESTAVPGAFEIQTGSDFNVPNNTYLLGLAKVNNRGQVAPVASVAPHNNMKVQISPKMKFYVSESQQVPGEIVDYHAVTRDGATIDFSEGEGMGKFYARVVQNADGRFDVKYYDRFDD</sequence>
<dbReference type="EMBL" id="KZ680224">
    <property type="protein sequence ID" value="PTB62136.1"/>
    <property type="molecule type" value="Genomic_DNA"/>
</dbReference>
<evidence type="ECO:0000313" key="2">
    <source>
        <dbReference type="Proteomes" id="UP000241546"/>
    </source>
</evidence>
<proteinExistence type="predicted"/>